<sequence length="216" mass="23010">MVLRVLVGLCVLACLALPLSAQIVPAEAALIVDSVEYPENVPDTHGKVFVTVAGATANAASVHLKRVGEQNVAIATESLPRVVFLERAGNVYFVRNIEGGVTVTVSDLVSGAGTESSRHTLTPGERRFFTVPVRAGASHHWVDIRWGQPGEEITLHIYAPDGTLGPYTDADDGLSDGRIFLDISSPEGLAAGDWYYEIGWAGGSGPVEFTFDTYGR</sequence>
<gene>
    <name evidence="1" type="ORF">F8E02_05215</name>
</gene>
<protein>
    <submittedName>
        <fullName evidence="1">Uncharacterized protein</fullName>
    </submittedName>
</protein>
<comment type="caution">
    <text evidence="1">The sequence shown here is derived from an EMBL/GenBank/DDBJ whole genome shotgun (WGS) entry which is preliminary data.</text>
</comment>
<proteinExistence type="predicted"/>
<keyword evidence="2" id="KW-1185">Reference proteome</keyword>
<accession>A0ABU3X036</accession>
<evidence type="ECO:0000313" key="2">
    <source>
        <dbReference type="Proteomes" id="UP001281203"/>
    </source>
</evidence>
<dbReference type="EMBL" id="WBKO01000001">
    <property type="protein sequence ID" value="MDV2481414.1"/>
    <property type="molecule type" value="Genomic_DNA"/>
</dbReference>
<dbReference type="Proteomes" id="UP001281203">
    <property type="component" value="Unassembled WGS sequence"/>
</dbReference>
<name>A0ABU3X036_9EURY</name>
<reference evidence="1 2" key="1">
    <citation type="submission" date="2019-10" db="EMBL/GenBank/DDBJ databases">
        <title>Isolation and characterization of Methanoculleus sp. Wushi-C6 from a hot spring well.</title>
        <authorList>
            <person name="Chen S.-C."/>
            <person name="Lan Z.-H."/>
            <person name="You Y.-T."/>
            <person name="Lai M.-C."/>
        </authorList>
    </citation>
    <scope>NUCLEOTIDE SEQUENCE [LARGE SCALE GENOMIC DNA]</scope>
    <source>
        <strain evidence="1 2">Wushi-C6</strain>
    </source>
</reference>
<evidence type="ECO:0000313" key="1">
    <source>
        <dbReference type="EMBL" id="MDV2481414.1"/>
    </source>
</evidence>
<dbReference type="RefSeq" id="WP_317064431.1">
    <property type="nucleotide sequence ID" value="NZ_WBKO01000001.1"/>
</dbReference>
<organism evidence="1 2">
    <name type="scientific">Methanoculleus caldifontis</name>
    <dbReference type="NCBI Taxonomy" id="2651577"/>
    <lineage>
        <taxon>Archaea</taxon>
        <taxon>Methanobacteriati</taxon>
        <taxon>Methanobacteriota</taxon>
        <taxon>Stenosarchaea group</taxon>
        <taxon>Methanomicrobia</taxon>
        <taxon>Methanomicrobiales</taxon>
        <taxon>Methanomicrobiaceae</taxon>
        <taxon>Methanoculleus</taxon>
    </lineage>
</organism>